<reference evidence="3" key="1">
    <citation type="submission" date="2025-08" db="UniProtKB">
        <authorList>
            <consortium name="RefSeq"/>
        </authorList>
    </citation>
    <scope>IDENTIFICATION</scope>
    <source>
        <tissue evidence="3">Whole sample</tissue>
    </source>
</reference>
<feature type="compositionally biased region" description="Basic and acidic residues" evidence="1">
    <location>
        <begin position="343"/>
        <end position="382"/>
    </location>
</feature>
<accession>A0A8B8F139</accession>
<feature type="region of interest" description="Disordered" evidence="1">
    <location>
        <begin position="343"/>
        <end position="400"/>
    </location>
</feature>
<protein>
    <submittedName>
        <fullName evidence="3">Uncharacterized protein LOC111138388</fullName>
    </submittedName>
</protein>
<keyword evidence="2" id="KW-1185">Reference proteome</keyword>
<gene>
    <name evidence="3" type="primary">LOC111138388</name>
</gene>
<evidence type="ECO:0000256" key="1">
    <source>
        <dbReference type="SAM" id="MobiDB-lite"/>
    </source>
</evidence>
<proteinExistence type="predicted"/>
<dbReference type="RefSeq" id="XP_022346030.1">
    <property type="nucleotide sequence ID" value="XM_022490322.1"/>
</dbReference>
<dbReference type="KEGG" id="cvn:111138388"/>
<dbReference type="AlphaFoldDB" id="A0A8B8F139"/>
<feature type="compositionally biased region" description="Low complexity" evidence="1">
    <location>
        <begin position="1"/>
        <end position="12"/>
    </location>
</feature>
<dbReference type="GeneID" id="111138388"/>
<organism evidence="2 3">
    <name type="scientific">Crassostrea virginica</name>
    <name type="common">Eastern oyster</name>
    <dbReference type="NCBI Taxonomy" id="6565"/>
    <lineage>
        <taxon>Eukaryota</taxon>
        <taxon>Metazoa</taxon>
        <taxon>Spiralia</taxon>
        <taxon>Lophotrochozoa</taxon>
        <taxon>Mollusca</taxon>
        <taxon>Bivalvia</taxon>
        <taxon>Autobranchia</taxon>
        <taxon>Pteriomorphia</taxon>
        <taxon>Ostreida</taxon>
        <taxon>Ostreoidea</taxon>
        <taxon>Ostreidae</taxon>
        <taxon>Crassostrea</taxon>
    </lineage>
</organism>
<dbReference type="OrthoDB" id="6157060at2759"/>
<feature type="region of interest" description="Disordered" evidence="1">
    <location>
        <begin position="1"/>
        <end position="54"/>
    </location>
</feature>
<feature type="compositionally biased region" description="Low complexity" evidence="1">
    <location>
        <begin position="37"/>
        <end position="47"/>
    </location>
</feature>
<dbReference type="Proteomes" id="UP000694844">
    <property type="component" value="Chromosome 5"/>
</dbReference>
<evidence type="ECO:0000313" key="3">
    <source>
        <dbReference type="RefSeq" id="XP_022346030.1"/>
    </source>
</evidence>
<sequence>MAEGETNVNVGTRGRRRRRSSTVDSVYGSDYKRRKSSPASSSRSFISDPGSGRTATESVSYWMKQRAESLGIFYAKEATDIAEFYKISKKCPVDDWFVYPFTGKNKHILDSLAKFAKEKLKRTSEFNRPLTLFQTIKQDLQYAGELKRCEEILNEIENSEIDKSDQQLNWYLLRSLMKIEDFFAQLLGFFSNRWNKEEIAENEFTILLSKFMEIFLLNVDYIPEKRALEINGVPTASIPDLRIIAHRQHTTSLVAVVEVKVMTLKERKPHDKFRIQEVINDRVLGQLAGELLLDKGASVFGRVVLGILCMQTSMIFTYMEISDAHMQRIVEVGEVEDRLALVKEGRGSPSRAKMEDEHSVTNEEREDRDSDSNTEREDRDSSCDSEGGGSDSSADSSGLIHYTKPYDYMNTEDREEIIEFLIWLGLQSLPGKHRL</sequence>
<evidence type="ECO:0000313" key="2">
    <source>
        <dbReference type="Proteomes" id="UP000694844"/>
    </source>
</evidence>
<name>A0A8B8F139_CRAVI</name>